<organism evidence="2 3">
    <name type="scientific">Trichonephila clavata</name>
    <name type="common">Joro spider</name>
    <name type="synonym">Nephila clavata</name>
    <dbReference type="NCBI Taxonomy" id="2740835"/>
    <lineage>
        <taxon>Eukaryota</taxon>
        <taxon>Metazoa</taxon>
        <taxon>Ecdysozoa</taxon>
        <taxon>Arthropoda</taxon>
        <taxon>Chelicerata</taxon>
        <taxon>Arachnida</taxon>
        <taxon>Araneae</taxon>
        <taxon>Araneomorphae</taxon>
        <taxon>Entelegynae</taxon>
        <taxon>Araneoidea</taxon>
        <taxon>Nephilidae</taxon>
        <taxon>Trichonephila</taxon>
    </lineage>
</organism>
<proteinExistence type="predicted"/>
<protein>
    <submittedName>
        <fullName evidence="2">Uncharacterized protein</fullName>
    </submittedName>
</protein>
<evidence type="ECO:0000313" key="3">
    <source>
        <dbReference type="Proteomes" id="UP000887116"/>
    </source>
</evidence>
<gene>
    <name evidence="2" type="ORF">TNCT_73071</name>
</gene>
<evidence type="ECO:0000256" key="1">
    <source>
        <dbReference type="SAM" id="MobiDB-lite"/>
    </source>
</evidence>
<reference evidence="2" key="1">
    <citation type="submission" date="2020-07" db="EMBL/GenBank/DDBJ databases">
        <title>Multicomponent nature underlies the extraordinary mechanical properties of spider dragline silk.</title>
        <authorList>
            <person name="Kono N."/>
            <person name="Nakamura H."/>
            <person name="Mori M."/>
            <person name="Yoshida Y."/>
            <person name="Ohtoshi R."/>
            <person name="Malay A.D."/>
            <person name="Moran D.A.P."/>
            <person name="Tomita M."/>
            <person name="Numata K."/>
            <person name="Arakawa K."/>
        </authorList>
    </citation>
    <scope>NUCLEOTIDE SEQUENCE</scope>
</reference>
<dbReference type="EMBL" id="BMAO01002824">
    <property type="protein sequence ID" value="GFQ83605.1"/>
    <property type="molecule type" value="Genomic_DNA"/>
</dbReference>
<accession>A0A8X6FL20</accession>
<feature type="region of interest" description="Disordered" evidence="1">
    <location>
        <begin position="74"/>
        <end position="98"/>
    </location>
</feature>
<sequence length="98" mass="11035">MIEKAWRAVTLWTIQNCFKKSGLPTPNLVDVHDTLMESSLWEALPLQDLMFFDNVQVETDIAVWGTLSDAEIGALDPNNTRSDEDESEELTPIILTEA</sequence>
<keyword evidence="3" id="KW-1185">Reference proteome</keyword>
<dbReference type="OrthoDB" id="125347at2759"/>
<name>A0A8X6FL20_TRICU</name>
<evidence type="ECO:0000313" key="2">
    <source>
        <dbReference type="EMBL" id="GFQ83605.1"/>
    </source>
</evidence>
<dbReference type="AlphaFoldDB" id="A0A8X6FL20"/>
<comment type="caution">
    <text evidence="2">The sequence shown here is derived from an EMBL/GenBank/DDBJ whole genome shotgun (WGS) entry which is preliminary data.</text>
</comment>
<dbReference type="Proteomes" id="UP000887116">
    <property type="component" value="Unassembled WGS sequence"/>
</dbReference>